<feature type="compositionally biased region" description="Basic and acidic residues" evidence="4">
    <location>
        <begin position="698"/>
        <end position="729"/>
    </location>
</feature>
<keyword evidence="3" id="KW-0645">Protease</keyword>
<dbReference type="InterPro" id="IPR022684">
    <property type="entry name" value="Calpain_cysteine_protease"/>
</dbReference>
<feature type="compositionally biased region" description="Polar residues" evidence="4">
    <location>
        <begin position="984"/>
        <end position="994"/>
    </location>
</feature>
<feature type="active site" evidence="2 3">
    <location>
        <position position="187"/>
    </location>
</feature>
<protein>
    <recommendedName>
        <fullName evidence="5">Calpain catalytic domain-containing protein</fullName>
    </recommendedName>
</protein>
<dbReference type="PANTHER" id="PTHR10183">
    <property type="entry name" value="CALPAIN"/>
    <property type="match status" value="1"/>
</dbReference>
<feature type="compositionally biased region" description="Polar residues" evidence="4">
    <location>
        <begin position="965"/>
        <end position="974"/>
    </location>
</feature>
<accession>A0AAE0K424</accession>
<feature type="compositionally biased region" description="Low complexity" evidence="4">
    <location>
        <begin position="953"/>
        <end position="964"/>
    </location>
</feature>
<keyword evidence="7" id="KW-1185">Reference proteome</keyword>
<keyword evidence="3" id="KW-0378">Hydrolase</keyword>
<reference evidence="6" key="1">
    <citation type="journal article" date="2023" name="Mol. Phylogenet. Evol.">
        <title>Genome-scale phylogeny and comparative genomics of the fungal order Sordariales.</title>
        <authorList>
            <person name="Hensen N."/>
            <person name="Bonometti L."/>
            <person name="Westerberg I."/>
            <person name="Brannstrom I.O."/>
            <person name="Guillou S."/>
            <person name="Cros-Aarteil S."/>
            <person name="Calhoun S."/>
            <person name="Haridas S."/>
            <person name="Kuo A."/>
            <person name="Mondo S."/>
            <person name="Pangilinan J."/>
            <person name="Riley R."/>
            <person name="LaButti K."/>
            <person name="Andreopoulos B."/>
            <person name="Lipzen A."/>
            <person name="Chen C."/>
            <person name="Yan M."/>
            <person name="Daum C."/>
            <person name="Ng V."/>
            <person name="Clum A."/>
            <person name="Steindorff A."/>
            <person name="Ohm R.A."/>
            <person name="Martin F."/>
            <person name="Silar P."/>
            <person name="Natvig D.O."/>
            <person name="Lalanne C."/>
            <person name="Gautier V."/>
            <person name="Ament-Velasquez S.L."/>
            <person name="Kruys A."/>
            <person name="Hutchinson M.I."/>
            <person name="Powell A.J."/>
            <person name="Barry K."/>
            <person name="Miller A.N."/>
            <person name="Grigoriev I.V."/>
            <person name="Debuchy R."/>
            <person name="Gladieux P."/>
            <person name="Hiltunen Thoren M."/>
            <person name="Johannesson H."/>
        </authorList>
    </citation>
    <scope>NUCLEOTIDE SEQUENCE</scope>
    <source>
        <strain evidence="6">CBS 958.72</strain>
    </source>
</reference>
<evidence type="ECO:0000313" key="6">
    <source>
        <dbReference type="EMBL" id="KAK3369753.1"/>
    </source>
</evidence>
<dbReference type="GO" id="GO:0006508">
    <property type="term" value="P:proteolysis"/>
    <property type="evidence" value="ECO:0007669"/>
    <property type="project" value="UniProtKB-KW"/>
</dbReference>
<comment type="similarity">
    <text evidence="1">Belongs to the peptidase C2 family.</text>
</comment>
<dbReference type="SUPFAM" id="SSF54001">
    <property type="entry name" value="Cysteine proteinases"/>
    <property type="match status" value="1"/>
</dbReference>
<gene>
    <name evidence="6" type="ORF">B0T24DRAFT_365365</name>
</gene>
<evidence type="ECO:0000313" key="7">
    <source>
        <dbReference type="Proteomes" id="UP001287356"/>
    </source>
</evidence>
<feature type="compositionally biased region" description="Polar residues" evidence="4">
    <location>
        <begin position="917"/>
        <end position="927"/>
    </location>
</feature>
<proteinExistence type="inferred from homology"/>
<organism evidence="6 7">
    <name type="scientific">Lasiosphaeria ovina</name>
    <dbReference type="NCBI Taxonomy" id="92902"/>
    <lineage>
        <taxon>Eukaryota</taxon>
        <taxon>Fungi</taxon>
        <taxon>Dikarya</taxon>
        <taxon>Ascomycota</taxon>
        <taxon>Pezizomycotina</taxon>
        <taxon>Sordariomycetes</taxon>
        <taxon>Sordariomycetidae</taxon>
        <taxon>Sordariales</taxon>
        <taxon>Lasiosphaeriaceae</taxon>
        <taxon>Lasiosphaeria</taxon>
    </lineage>
</organism>
<dbReference type="InterPro" id="IPR001300">
    <property type="entry name" value="Peptidase_C2_calpain_cat"/>
</dbReference>
<feature type="compositionally biased region" description="Polar residues" evidence="4">
    <location>
        <begin position="830"/>
        <end position="839"/>
    </location>
</feature>
<evidence type="ECO:0000256" key="1">
    <source>
        <dbReference type="ARBA" id="ARBA00007623"/>
    </source>
</evidence>
<dbReference type="Pfam" id="PF00648">
    <property type="entry name" value="Peptidase_C2"/>
    <property type="match status" value="1"/>
</dbReference>
<dbReference type="PROSITE" id="PS50203">
    <property type="entry name" value="CALPAIN_CAT"/>
    <property type="match status" value="1"/>
</dbReference>
<dbReference type="PROSITE" id="PS00139">
    <property type="entry name" value="THIOL_PROTEASE_CYS"/>
    <property type="match status" value="1"/>
</dbReference>
<feature type="compositionally biased region" description="Basic and acidic residues" evidence="4">
    <location>
        <begin position="1124"/>
        <end position="1134"/>
    </location>
</feature>
<name>A0AAE0K424_9PEZI</name>
<dbReference type="FunFam" id="3.90.70.10:FF:000072">
    <property type="entry name" value="Cysteine proteinase"/>
    <property type="match status" value="1"/>
</dbReference>
<feature type="compositionally biased region" description="Low complexity" evidence="4">
    <location>
        <begin position="902"/>
        <end position="911"/>
    </location>
</feature>
<keyword evidence="3" id="KW-0788">Thiol protease</keyword>
<feature type="compositionally biased region" description="Basic and acidic residues" evidence="4">
    <location>
        <begin position="883"/>
        <end position="895"/>
    </location>
</feature>
<feature type="region of interest" description="Disordered" evidence="4">
    <location>
        <begin position="611"/>
        <end position="997"/>
    </location>
</feature>
<feature type="compositionally biased region" description="Basic and acidic residues" evidence="4">
    <location>
        <begin position="738"/>
        <end position="788"/>
    </location>
</feature>
<feature type="region of interest" description="Disordered" evidence="4">
    <location>
        <begin position="1"/>
        <end position="47"/>
    </location>
</feature>
<sequence length="1162" mass="128579">MHGYSSESETDDDYTYRKQKAAAAAAPATNDANKKKKKRRVPPQQSINRIWKRFSNKKFNKALAVLPFDPVLPPTISERSNELLTAGYERAAEECRRKVKKIIQECRRVNMRYRDPGWDIDWDLKMEKGHTLNSLGATKFDISGSTILNPSSIVPKAVKRVHEIYEKPTFMAKLSGSDVKQGSIGDCWLMASFSGLANVEDGIKRICVEYDTRIGIYGFVFYRDGEWIYSIIDDKLFLKSPVWDSPSMQRDLLQQIDREDVERVYRKTYQTGSKALFFAQCKDQNETWVPLIEKAYAKAHGDYASLAGGWIGEGLEDLSGGVTTELLASDILDLDGFWDNELSRVNDEFLFGCSTGLLDGGYGDRDGISEGHAYVVMEARTLKNGIRLLKLRNPWGKAKKGIWEGAWSDGSKEWTTEVQEELGHQFGSDSVFWISYEDLLSKYQHFDRTRLFRDPDWRCCQRWIGVDVPWKPQYNEKFHIKLTRESPLVLVLSQLDNRYFKGLHGQYSFRLHFRVHEQDRPNPEDYIVRSHGNYLMDRSVSIELPSMLPGNYSVFISVVGERDTNVSSIESVVQRECKKRVENEKLAQVGSAYDLAHSKAAAHIEAVKKLRKRADQKKASDARVQERRKLWEKRHLNREITKKQGRKNNQKLEAKQAARDARKRKEEDLKPKDKAVQTEDPPKDEKKPEDAPSGDNVTKVEESPKAEECPKGETVPKVEDTLKADDISKGENVSKAGETPKAEDTTKSEATTVDEKMPEAESSSKVEQQPEAKEEKVADATESKKEDTAGAGVKGKGIEDDETPDSTPVPTPTESPAETPTAEKTEDQMTGKSPESSTPSEEVKSEAAAEKGSGESSGASSHDKTAAQPSDSKSEEASPGSSKDVKDGNSDDKSPVQEGVPSASSSDSSGSPELTPKSDTTVAPATNQKDEDKVPVPPVDASTVSGAPPPADSAPAADNTAYANLPTSSDSQPAPASKKAANMYVTSDGESSASPIEDWEELYSSDDMTRKPRMAASAAAGTNVISKYKDETDDDDEADPWNAICVVGLRVYSKDEDLELRIVMEGGELEEGGMGEKGGVDLDNAQANAGGERGRKKDDEDGAYEGDSEVDKKSKNEKKKRSGSKSDAETDKGADSVAPYPVIVQKGKGDEDYESAVESQRD</sequence>
<feature type="compositionally biased region" description="Basic and acidic residues" evidence="4">
    <location>
        <begin position="650"/>
        <end position="690"/>
    </location>
</feature>
<dbReference type="EMBL" id="JAULSN010000006">
    <property type="protein sequence ID" value="KAK3369753.1"/>
    <property type="molecule type" value="Genomic_DNA"/>
</dbReference>
<dbReference type="AlphaFoldDB" id="A0AAE0K424"/>
<dbReference type="Gene3D" id="3.90.70.10">
    <property type="entry name" value="Cysteine proteinases"/>
    <property type="match status" value="1"/>
</dbReference>
<dbReference type="PANTHER" id="PTHR10183:SF397">
    <property type="entry name" value="CALPAIN CATALYTIC DOMAIN-CONTAINING PROTEIN"/>
    <property type="match status" value="1"/>
</dbReference>
<evidence type="ECO:0000256" key="4">
    <source>
        <dbReference type="SAM" id="MobiDB-lite"/>
    </source>
</evidence>
<dbReference type="GO" id="GO:0004198">
    <property type="term" value="F:calcium-dependent cysteine-type endopeptidase activity"/>
    <property type="evidence" value="ECO:0007669"/>
    <property type="project" value="InterPro"/>
</dbReference>
<feature type="compositionally biased region" description="Basic and acidic residues" evidence="4">
    <location>
        <begin position="616"/>
        <end position="642"/>
    </location>
</feature>
<feature type="compositionally biased region" description="Low complexity" evidence="4">
    <location>
        <begin position="21"/>
        <end position="31"/>
    </location>
</feature>
<reference evidence="6" key="2">
    <citation type="submission" date="2023-06" db="EMBL/GenBank/DDBJ databases">
        <authorList>
            <consortium name="Lawrence Berkeley National Laboratory"/>
            <person name="Haridas S."/>
            <person name="Hensen N."/>
            <person name="Bonometti L."/>
            <person name="Westerberg I."/>
            <person name="Brannstrom I.O."/>
            <person name="Guillou S."/>
            <person name="Cros-Aarteil S."/>
            <person name="Calhoun S."/>
            <person name="Kuo A."/>
            <person name="Mondo S."/>
            <person name="Pangilinan J."/>
            <person name="Riley R."/>
            <person name="Labutti K."/>
            <person name="Andreopoulos B."/>
            <person name="Lipzen A."/>
            <person name="Chen C."/>
            <person name="Yanf M."/>
            <person name="Daum C."/>
            <person name="Ng V."/>
            <person name="Clum A."/>
            <person name="Steindorff A."/>
            <person name="Ohm R."/>
            <person name="Martin F."/>
            <person name="Silar P."/>
            <person name="Natvig D."/>
            <person name="Lalanne C."/>
            <person name="Gautier V."/>
            <person name="Ament-Velasquez S.L."/>
            <person name="Kruys A."/>
            <person name="Hutchinson M.I."/>
            <person name="Powell A.J."/>
            <person name="Barry K."/>
            <person name="Miller A.N."/>
            <person name="Grigoriev I.V."/>
            <person name="Debuchy R."/>
            <person name="Gladieux P."/>
            <person name="Thoren M.H."/>
            <person name="Johannesson H."/>
        </authorList>
    </citation>
    <scope>NUCLEOTIDE SEQUENCE</scope>
    <source>
        <strain evidence="6">CBS 958.72</strain>
    </source>
</reference>
<feature type="domain" description="Calpain catalytic" evidence="5">
    <location>
        <begin position="159"/>
        <end position="452"/>
    </location>
</feature>
<feature type="compositionally biased region" description="Basic and acidic residues" evidence="4">
    <location>
        <begin position="841"/>
        <end position="853"/>
    </location>
</feature>
<dbReference type="InterPro" id="IPR038765">
    <property type="entry name" value="Papain-like_cys_pep_sf"/>
</dbReference>
<feature type="active site" evidence="2 3">
    <location>
        <position position="393"/>
    </location>
</feature>
<dbReference type="InterPro" id="IPR000169">
    <property type="entry name" value="Pept_cys_AS"/>
</dbReference>
<evidence type="ECO:0000259" key="5">
    <source>
        <dbReference type="PROSITE" id="PS50203"/>
    </source>
</evidence>
<feature type="active site" evidence="2 3">
    <location>
        <position position="372"/>
    </location>
</feature>
<feature type="region of interest" description="Disordered" evidence="4">
    <location>
        <begin position="1066"/>
        <end position="1162"/>
    </location>
</feature>
<comment type="caution">
    <text evidence="6">The sequence shown here is derived from an EMBL/GenBank/DDBJ whole genome shotgun (WGS) entry which is preliminary data.</text>
</comment>
<evidence type="ECO:0000256" key="3">
    <source>
        <dbReference type="PROSITE-ProRule" id="PRU00239"/>
    </source>
</evidence>
<evidence type="ECO:0000256" key="2">
    <source>
        <dbReference type="PIRSR" id="PIRSR622684-1"/>
    </source>
</evidence>
<dbReference type="SMART" id="SM00230">
    <property type="entry name" value="CysPc"/>
    <property type="match status" value="1"/>
</dbReference>
<dbReference type="Proteomes" id="UP001287356">
    <property type="component" value="Unassembled WGS sequence"/>
</dbReference>